<dbReference type="EMBL" id="JAFMPP010000003">
    <property type="protein sequence ID" value="MBO0662133.1"/>
    <property type="molecule type" value="Genomic_DNA"/>
</dbReference>
<feature type="transmembrane region" description="Helical" evidence="1">
    <location>
        <begin position="39"/>
        <end position="56"/>
    </location>
</feature>
<keyword evidence="1" id="KW-0812">Transmembrane</keyword>
<name>A0A939JRP9_9HYPH</name>
<evidence type="ECO:0000313" key="4">
    <source>
        <dbReference type="Proteomes" id="UP000664122"/>
    </source>
</evidence>
<comment type="caution">
    <text evidence="3">The sequence shown here is derived from an EMBL/GenBank/DDBJ whole genome shotgun (WGS) entry which is preliminary data.</text>
</comment>
<dbReference type="Proteomes" id="UP000664122">
    <property type="component" value="Unassembled WGS sequence"/>
</dbReference>
<proteinExistence type="predicted"/>
<feature type="domain" description="DUF1468" evidence="2">
    <location>
        <begin position="6"/>
        <end position="138"/>
    </location>
</feature>
<accession>A0A939JRP9</accession>
<organism evidence="3 4">
    <name type="scientific">Jiella flava</name>
    <dbReference type="NCBI Taxonomy" id="2816857"/>
    <lineage>
        <taxon>Bacteria</taxon>
        <taxon>Pseudomonadati</taxon>
        <taxon>Pseudomonadota</taxon>
        <taxon>Alphaproteobacteria</taxon>
        <taxon>Hyphomicrobiales</taxon>
        <taxon>Aurantimonadaceae</taxon>
        <taxon>Jiella</taxon>
    </lineage>
</organism>
<evidence type="ECO:0000259" key="2">
    <source>
        <dbReference type="Pfam" id="PF07331"/>
    </source>
</evidence>
<gene>
    <name evidence="3" type="ORF">J1C48_06070</name>
</gene>
<feature type="transmembrane region" description="Helical" evidence="1">
    <location>
        <begin position="111"/>
        <end position="128"/>
    </location>
</feature>
<dbReference type="Pfam" id="PF07331">
    <property type="entry name" value="TctB"/>
    <property type="match status" value="1"/>
</dbReference>
<feature type="transmembrane region" description="Helical" evidence="1">
    <location>
        <begin position="6"/>
        <end position="27"/>
    </location>
</feature>
<keyword evidence="1" id="KW-0472">Membrane</keyword>
<dbReference type="RefSeq" id="WP_207256878.1">
    <property type="nucleotide sequence ID" value="NZ_JAFMPP010000003.1"/>
</dbReference>
<sequence>MADRLFAGVLLLVVIGYTVIAFTVIHAPFQYDPLGPESWPRLLGVVGIPCVLYVLAKPDVASFGLPLRTWGRLAALVAMLLGYGYLFQPLGFIIATVAFCMALSMMLGAKLLPALAFSLGIGVVGYFVCTELLDLNLPAGVLTFLR</sequence>
<keyword evidence="4" id="KW-1185">Reference proteome</keyword>
<protein>
    <submittedName>
        <fullName evidence="3">Tripartite tricarboxylate transporter TctB family protein</fullName>
    </submittedName>
</protein>
<evidence type="ECO:0000256" key="1">
    <source>
        <dbReference type="SAM" id="Phobius"/>
    </source>
</evidence>
<dbReference type="InterPro" id="IPR009936">
    <property type="entry name" value="DUF1468"/>
</dbReference>
<reference evidence="3" key="1">
    <citation type="submission" date="2021-03" db="EMBL/GenBank/DDBJ databases">
        <title>Whole genome sequence of Jiella sp. CQZ9-1.</title>
        <authorList>
            <person name="Tuo L."/>
        </authorList>
    </citation>
    <scope>NUCLEOTIDE SEQUENCE</scope>
    <source>
        <strain evidence="3">CQZ9-1</strain>
    </source>
</reference>
<feature type="transmembrane region" description="Helical" evidence="1">
    <location>
        <begin position="76"/>
        <end position="99"/>
    </location>
</feature>
<evidence type="ECO:0000313" key="3">
    <source>
        <dbReference type="EMBL" id="MBO0662133.1"/>
    </source>
</evidence>
<dbReference type="AlphaFoldDB" id="A0A939JRP9"/>
<keyword evidence="1" id="KW-1133">Transmembrane helix</keyword>